<sequence>MINYTKLWGQPIPYKTRHLRRESNDTTGWSATGITGLQRVWVATLTQVIGTGVNNDSSSQNGVFTEKLDQAVLLCTLGNSIGVGSNVTKVTNVSLGVFWCTMVFAEWVEVWSSRSAAVSVVTKLVDVETSQSVWIVTGNFP</sequence>
<accession>A0A9P8T9E5</accession>
<comment type="caution">
    <text evidence="1">The sequence shown here is derived from an EMBL/GenBank/DDBJ whole genome shotgun (WGS) entry which is preliminary data.</text>
</comment>
<reference evidence="1" key="2">
    <citation type="submission" date="2021-01" db="EMBL/GenBank/DDBJ databases">
        <authorList>
            <person name="Schikora-Tamarit M.A."/>
        </authorList>
    </citation>
    <scope>NUCLEOTIDE SEQUENCE</scope>
    <source>
        <strain evidence="1">NCAIM Y.01608</strain>
    </source>
</reference>
<reference evidence="1" key="1">
    <citation type="journal article" date="2021" name="Open Biol.">
        <title>Shared evolutionary footprints suggest mitochondrial oxidative damage underlies multiple complex I losses in fungi.</title>
        <authorList>
            <person name="Schikora-Tamarit M.A."/>
            <person name="Marcet-Houben M."/>
            <person name="Nosek J."/>
            <person name="Gabaldon T."/>
        </authorList>
    </citation>
    <scope>NUCLEOTIDE SEQUENCE</scope>
    <source>
        <strain evidence="1">NCAIM Y.01608</strain>
    </source>
</reference>
<dbReference type="Proteomes" id="UP000788993">
    <property type="component" value="Unassembled WGS sequence"/>
</dbReference>
<dbReference type="EMBL" id="JAEUBD010000983">
    <property type="protein sequence ID" value="KAH3669951.1"/>
    <property type="molecule type" value="Genomic_DNA"/>
</dbReference>
<proteinExistence type="predicted"/>
<keyword evidence="2" id="KW-1185">Reference proteome</keyword>
<gene>
    <name evidence="1" type="ORF">OGATHE_002764</name>
</gene>
<protein>
    <submittedName>
        <fullName evidence="1">Uncharacterized protein</fullName>
    </submittedName>
</protein>
<dbReference type="AlphaFoldDB" id="A0A9P8T9E5"/>
<organism evidence="1 2">
    <name type="scientific">Ogataea polymorpha</name>
    <dbReference type="NCBI Taxonomy" id="460523"/>
    <lineage>
        <taxon>Eukaryota</taxon>
        <taxon>Fungi</taxon>
        <taxon>Dikarya</taxon>
        <taxon>Ascomycota</taxon>
        <taxon>Saccharomycotina</taxon>
        <taxon>Pichiomycetes</taxon>
        <taxon>Pichiales</taxon>
        <taxon>Pichiaceae</taxon>
        <taxon>Ogataea</taxon>
    </lineage>
</organism>
<evidence type="ECO:0000313" key="2">
    <source>
        <dbReference type="Proteomes" id="UP000788993"/>
    </source>
</evidence>
<evidence type="ECO:0000313" key="1">
    <source>
        <dbReference type="EMBL" id="KAH3669951.1"/>
    </source>
</evidence>
<name>A0A9P8T9E5_9ASCO</name>